<proteinExistence type="inferred from homology"/>
<dbReference type="PANTHER" id="PTHR23245">
    <property type="entry name" value="TRNA METHYLTRANSFERASE"/>
    <property type="match status" value="1"/>
</dbReference>
<dbReference type="InterPro" id="IPR029063">
    <property type="entry name" value="SAM-dependent_MTases_sf"/>
</dbReference>
<gene>
    <name evidence="12" type="ORF">FRX31_018163</name>
</gene>
<dbReference type="InterPro" id="IPR056743">
    <property type="entry name" value="TRM5-TYW2-like_MTfase"/>
</dbReference>
<dbReference type="Pfam" id="PF25133">
    <property type="entry name" value="TYW2_N_2"/>
    <property type="match status" value="1"/>
</dbReference>
<dbReference type="EMBL" id="JABWDY010021662">
    <property type="protein sequence ID" value="KAF5192247.1"/>
    <property type="molecule type" value="Genomic_DNA"/>
</dbReference>
<dbReference type="Proteomes" id="UP000554482">
    <property type="component" value="Unassembled WGS sequence"/>
</dbReference>
<dbReference type="CDD" id="cd02440">
    <property type="entry name" value="AdoMet_MTases"/>
    <property type="match status" value="1"/>
</dbReference>
<feature type="binding site" evidence="10">
    <location>
        <begin position="489"/>
        <end position="490"/>
    </location>
    <ligand>
        <name>S-adenosyl-L-methionine</name>
        <dbReference type="ChEBI" id="CHEBI:59789"/>
    </ligand>
</feature>
<evidence type="ECO:0000259" key="11">
    <source>
        <dbReference type="PROSITE" id="PS51684"/>
    </source>
</evidence>
<evidence type="ECO:0000256" key="6">
    <source>
        <dbReference type="ARBA" id="ARBA00022694"/>
    </source>
</evidence>
<evidence type="ECO:0000256" key="9">
    <source>
        <dbReference type="ARBA" id="ARBA00047783"/>
    </source>
</evidence>
<dbReference type="GO" id="GO:0052906">
    <property type="term" value="F:tRNA (guanine(37)-N1)-methyltransferase activity"/>
    <property type="evidence" value="ECO:0007669"/>
    <property type="project" value="UniProtKB-UniRule"/>
</dbReference>
<dbReference type="SUPFAM" id="SSF53335">
    <property type="entry name" value="S-adenosyl-L-methionine-dependent methyltransferases"/>
    <property type="match status" value="1"/>
</dbReference>
<keyword evidence="2 10" id="KW-0963">Cytoplasm</keyword>
<feature type="domain" description="SAM-dependent methyltransferase TRM5/TYW2-type" evidence="11">
    <location>
        <begin position="333"/>
        <end position="595"/>
    </location>
</feature>
<dbReference type="InterPro" id="IPR025792">
    <property type="entry name" value="tRNA_Gua_MeTrfase_euk"/>
</dbReference>
<accession>A0A7J6W5N5</accession>
<feature type="binding site" evidence="10">
    <location>
        <position position="423"/>
    </location>
    <ligand>
        <name>S-adenosyl-L-methionine</name>
        <dbReference type="ChEBI" id="CHEBI:59789"/>
    </ligand>
</feature>
<evidence type="ECO:0000256" key="3">
    <source>
        <dbReference type="ARBA" id="ARBA00022603"/>
    </source>
</evidence>
<keyword evidence="8 10" id="KW-0539">Nucleus</keyword>
<comment type="caution">
    <text evidence="12">The sequence shown here is derived from an EMBL/GenBank/DDBJ whole genome shotgun (WGS) entry which is preliminary data.</text>
</comment>
<sequence length="603" mass="68791">MVTKLVFRFHPPLFAIFSANRFLRKPLVTQYSLLLPSSTSSSTLFINQDYCYGPSLDKGKKPFQSSHQQDDLSQASLVFVNDGEEDPLFDKESFSRVFDIAAIKVPAEDCFALENQLRGHLLNWPRIRNIVRVRGDEMEENFKKMLPENVTEGDEDEKFDALNRRIYGKTEGDGEALSPVLYRDKLVKSFNTRGFVKFRNLAKISRPKKTRKMVVEGDKHAREKRTGKNSISEVEVIGDRDSDGDDMTGLLGEEFKGGRWRGATRLLLLDEEYANKDVGELPEAIKLLFSGDGKHSRSCQLVKCRLTLFYDYWQMNDILEALLPNGIIVPAAFEMVGHIAHLNLRDEHLPYKNIIAQVVLDKHKTKIKTVVNKIESIQNDYRTMQLEVLAGNHSLATTVVENGFRFHLDLGTVYWNSRLATERQRLVNRFTNADIVCDVFSGVGPLAIAAAKKVKHVYANDLNPSAVEYLERNCVLNKLERKITVYKMDGRRFIDAIFKSQKTRYITQVVMNLPNDAAEFLDAFRGIFNNRPRAAGIPMPMINVYGFSKAEDPEFDFHQRIRTALLEFAVEVEMHRVRDVAPGKWMLCASFVLPESVAYANQS</sequence>
<dbReference type="InterPro" id="IPR056744">
    <property type="entry name" value="TRM5/TYW2-like_N"/>
</dbReference>
<dbReference type="FunFam" id="3.40.50.150:FF:000225">
    <property type="entry name" value="tRNA (guanine(37)-N1)-methyltransferase"/>
    <property type="match status" value="1"/>
</dbReference>
<keyword evidence="6 10" id="KW-0819">tRNA processing</keyword>
<evidence type="ECO:0000256" key="10">
    <source>
        <dbReference type="HAMAP-Rule" id="MF_03152"/>
    </source>
</evidence>
<keyword evidence="4 10" id="KW-0808">Transferase</keyword>
<evidence type="ECO:0000256" key="4">
    <source>
        <dbReference type="ARBA" id="ARBA00022679"/>
    </source>
</evidence>
<name>A0A7J6W5N5_THATH</name>
<dbReference type="FunFam" id="3.30.300.110:FF:000001">
    <property type="entry name" value="tRNA (guanine(37)-N1)-methyltransferase"/>
    <property type="match status" value="1"/>
</dbReference>
<dbReference type="PANTHER" id="PTHR23245:SF43">
    <property type="entry name" value="TRNA (GUANINE(37)-N1)-METHYLTRANSFERASE 2"/>
    <property type="match status" value="1"/>
</dbReference>
<evidence type="ECO:0000256" key="1">
    <source>
        <dbReference type="ARBA" id="ARBA00009775"/>
    </source>
</evidence>
<keyword evidence="3 10" id="KW-0489">Methyltransferase</keyword>
<comment type="catalytic activity">
    <reaction evidence="9 10">
        <text>guanosine(37) in tRNA + S-adenosyl-L-methionine = N(1)-methylguanosine(37) in tRNA + S-adenosyl-L-homocysteine + H(+)</text>
        <dbReference type="Rhea" id="RHEA:36899"/>
        <dbReference type="Rhea" id="RHEA-COMP:10145"/>
        <dbReference type="Rhea" id="RHEA-COMP:10147"/>
        <dbReference type="ChEBI" id="CHEBI:15378"/>
        <dbReference type="ChEBI" id="CHEBI:57856"/>
        <dbReference type="ChEBI" id="CHEBI:59789"/>
        <dbReference type="ChEBI" id="CHEBI:73542"/>
        <dbReference type="ChEBI" id="CHEBI:74269"/>
        <dbReference type="EC" id="2.1.1.228"/>
    </reaction>
</comment>
<comment type="similarity">
    <text evidence="1">Belongs to the class I-like SAM-binding methyltransferase superfamily. TRM5/TYW2 family.</text>
</comment>
<dbReference type="GO" id="GO:0005634">
    <property type="term" value="C:nucleus"/>
    <property type="evidence" value="ECO:0007669"/>
    <property type="project" value="UniProtKB-SubCell"/>
</dbReference>
<dbReference type="GO" id="GO:0005759">
    <property type="term" value="C:mitochondrial matrix"/>
    <property type="evidence" value="ECO:0007669"/>
    <property type="project" value="UniProtKB-SubCell"/>
</dbReference>
<keyword evidence="5 10" id="KW-0949">S-adenosyl-L-methionine</keyword>
<dbReference type="HAMAP" id="MF_03152">
    <property type="entry name" value="TRM5"/>
    <property type="match status" value="1"/>
</dbReference>
<comment type="subcellular location">
    <subcellularLocation>
        <location evidence="10">Mitochondrion matrix</location>
    </subcellularLocation>
    <subcellularLocation>
        <location evidence="10">Nucleus</location>
    </subcellularLocation>
    <subcellularLocation>
        <location evidence="10">Cytoplasm</location>
    </subcellularLocation>
    <text evidence="10">Predominantly in the mitochondria and in the nucleus.</text>
</comment>
<dbReference type="PROSITE" id="PS51684">
    <property type="entry name" value="SAM_MT_TRM5_TYW2"/>
    <property type="match status" value="1"/>
</dbReference>
<feature type="binding site" evidence="10">
    <location>
        <begin position="461"/>
        <end position="462"/>
    </location>
    <ligand>
        <name>S-adenosyl-L-methionine</name>
        <dbReference type="ChEBI" id="CHEBI:59789"/>
    </ligand>
</feature>
<dbReference type="OrthoDB" id="408788at2759"/>
<feature type="binding site" evidence="10">
    <location>
        <position position="512"/>
    </location>
    <ligand>
        <name>S-adenosyl-L-methionine</name>
        <dbReference type="ChEBI" id="CHEBI:59789"/>
    </ligand>
</feature>
<evidence type="ECO:0000313" key="13">
    <source>
        <dbReference type="Proteomes" id="UP000554482"/>
    </source>
</evidence>
<keyword evidence="7 10" id="KW-0496">Mitochondrion</keyword>
<dbReference type="InterPro" id="IPR030382">
    <property type="entry name" value="MeTrfase_TRM5/TYW2"/>
</dbReference>
<dbReference type="Gene3D" id="3.40.50.150">
    <property type="entry name" value="Vaccinia Virus protein VP39"/>
    <property type="match status" value="1"/>
</dbReference>
<comment type="subunit">
    <text evidence="10">Monomer.</text>
</comment>
<reference evidence="12 13" key="1">
    <citation type="submission" date="2020-06" db="EMBL/GenBank/DDBJ databases">
        <title>Transcriptomic and genomic resources for Thalictrum thalictroides and T. hernandezii: Facilitating candidate gene discovery in an emerging model plant lineage.</title>
        <authorList>
            <person name="Arias T."/>
            <person name="Riano-Pachon D.M."/>
            <person name="Di Stilio V.S."/>
        </authorList>
    </citation>
    <scope>NUCLEOTIDE SEQUENCE [LARGE SCALE GENOMIC DNA]</scope>
    <source>
        <strain evidence="13">cv. WT478/WT964</strain>
        <tissue evidence="12">Leaves</tissue>
    </source>
</reference>
<dbReference type="Gene3D" id="3.30.300.110">
    <property type="entry name" value="Met-10+ protein-like domains"/>
    <property type="match status" value="1"/>
</dbReference>
<dbReference type="GO" id="GO:0002939">
    <property type="term" value="P:tRNA N1-guanine methylation"/>
    <property type="evidence" value="ECO:0007669"/>
    <property type="project" value="TreeGrafter"/>
</dbReference>
<evidence type="ECO:0000256" key="5">
    <source>
        <dbReference type="ARBA" id="ARBA00022691"/>
    </source>
</evidence>
<organism evidence="12 13">
    <name type="scientific">Thalictrum thalictroides</name>
    <name type="common">Rue-anemone</name>
    <name type="synonym">Anemone thalictroides</name>
    <dbReference type="NCBI Taxonomy" id="46969"/>
    <lineage>
        <taxon>Eukaryota</taxon>
        <taxon>Viridiplantae</taxon>
        <taxon>Streptophyta</taxon>
        <taxon>Embryophyta</taxon>
        <taxon>Tracheophyta</taxon>
        <taxon>Spermatophyta</taxon>
        <taxon>Magnoliopsida</taxon>
        <taxon>Ranunculales</taxon>
        <taxon>Ranunculaceae</taxon>
        <taxon>Thalictroideae</taxon>
        <taxon>Thalictrum</taxon>
    </lineage>
</organism>
<dbReference type="EC" id="2.1.1.228" evidence="10"/>
<dbReference type="AlphaFoldDB" id="A0A7J6W5N5"/>
<protein>
    <recommendedName>
        <fullName evidence="10">tRNA (guanine(37)-N1)-methyltransferase</fullName>
        <ecNumber evidence="10">2.1.1.228</ecNumber>
    </recommendedName>
    <alternativeName>
        <fullName evidence="10">M1G-methyltransferase</fullName>
    </alternativeName>
    <alternativeName>
        <fullName evidence="10">tRNA [GM37] methyltransferase</fullName>
    </alternativeName>
    <alternativeName>
        <fullName evidence="10">tRNA methyltransferase 5 homolog</fullName>
    </alternativeName>
</protein>
<evidence type="ECO:0000256" key="8">
    <source>
        <dbReference type="ARBA" id="ARBA00023242"/>
    </source>
</evidence>
<evidence type="ECO:0000256" key="7">
    <source>
        <dbReference type="ARBA" id="ARBA00023128"/>
    </source>
</evidence>
<keyword evidence="13" id="KW-1185">Reference proteome</keyword>
<evidence type="ECO:0000256" key="2">
    <source>
        <dbReference type="ARBA" id="ARBA00022490"/>
    </source>
</evidence>
<comment type="similarity">
    <text evidence="10">Belongs to the TRM5 / TYW2 family.</text>
</comment>
<dbReference type="GO" id="GO:0070901">
    <property type="term" value="P:mitochondrial tRNA methylation"/>
    <property type="evidence" value="ECO:0007669"/>
    <property type="project" value="UniProtKB-ARBA"/>
</dbReference>
<dbReference type="Pfam" id="PF02475">
    <property type="entry name" value="TRM5-TYW2_MTfase"/>
    <property type="match status" value="1"/>
</dbReference>
<comment type="function">
    <text evidence="10">Specifically methylates the N1 position of guanosine-37 in various cytoplasmic and mitochondrial tRNAs. Methylation is not dependent on the nature of the nucleoside 5' of the target nucleoside. This is the first step in the biosynthesis of wybutosine (yW), a modified base adjacent to the anticodon of tRNAs and required for accurate decoding.</text>
</comment>
<evidence type="ECO:0000313" key="12">
    <source>
        <dbReference type="EMBL" id="KAF5192247.1"/>
    </source>
</evidence>